<proteinExistence type="predicted"/>
<evidence type="ECO:0000313" key="3">
    <source>
        <dbReference type="EMBL" id="KAK1132485.1"/>
    </source>
</evidence>
<evidence type="ECO:0000313" key="4">
    <source>
        <dbReference type="Proteomes" id="UP001177670"/>
    </source>
</evidence>
<dbReference type="PANTHER" id="PTHR34929">
    <property type="entry name" value="ZGC:153157"/>
    <property type="match status" value="1"/>
</dbReference>
<dbReference type="AlphaFoldDB" id="A0AA40G848"/>
<feature type="region of interest" description="Disordered" evidence="1">
    <location>
        <begin position="1"/>
        <end position="25"/>
    </location>
</feature>
<organism evidence="3 4">
    <name type="scientific">Melipona bicolor</name>
    <dbReference type="NCBI Taxonomy" id="60889"/>
    <lineage>
        <taxon>Eukaryota</taxon>
        <taxon>Metazoa</taxon>
        <taxon>Ecdysozoa</taxon>
        <taxon>Arthropoda</taxon>
        <taxon>Hexapoda</taxon>
        <taxon>Insecta</taxon>
        <taxon>Pterygota</taxon>
        <taxon>Neoptera</taxon>
        <taxon>Endopterygota</taxon>
        <taxon>Hymenoptera</taxon>
        <taxon>Apocrita</taxon>
        <taxon>Aculeata</taxon>
        <taxon>Apoidea</taxon>
        <taxon>Anthophila</taxon>
        <taxon>Apidae</taxon>
        <taxon>Melipona</taxon>
    </lineage>
</organism>
<protein>
    <submittedName>
        <fullName evidence="3">Uncharacterized protein</fullName>
    </submittedName>
</protein>
<accession>A0AA40G848</accession>
<gene>
    <name evidence="3" type="ORF">K0M31_013869</name>
</gene>
<evidence type="ECO:0000256" key="2">
    <source>
        <dbReference type="SAM" id="Phobius"/>
    </source>
</evidence>
<dbReference type="InterPro" id="IPR029162">
    <property type="entry name" value="InaF-motif"/>
</dbReference>
<sequence length="425" mass="48353">MSKEENSDGAPQEGPGSEASKKDADIYENRGTKKIIRLVTVLAYMFSVSFVAIVLSAYYLFLWEPPNPRLLRRPSQLSSEPEIQFLISDQEIIQNESRKPGQHANATYISFSNRFDDAETFVNNDRSKNREESLFLLRKSLIESLKNKINDSKSSVQNSAQENWTSNFLNYTTSKKEKTMNLTRRSSGRDERNSSKIMNRIFGNNNDTSQILESSTISGDEVNNGNFTNTRNHSVYETSRDIFRLNRNLNIVTSQDQYKKDVSSNFKSADTPNKKSVKVKYPAINNKDLYIQKNRDDRTYNINNINQATDLNEQSSLAFSRNSEFVNHPEHPEQSNQSPVKLANIALKFKETQTEKMTTKLLTVVNEQSSLSEVTTTPQQKDLLTILTEIAESSTTPLPTTFEDLQTSLSTETKEISTKMHSSVN</sequence>
<dbReference type="Proteomes" id="UP001177670">
    <property type="component" value="Unassembled WGS sequence"/>
</dbReference>
<keyword evidence="4" id="KW-1185">Reference proteome</keyword>
<name>A0AA40G848_9HYME</name>
<feature type="transmembrane region" description="Helical" evidence="2">
    <location>
        <begin position="38"/>
        <end position="63"/>
    </location>
</feature>
<dbReference type="Pfam" id="PF15018">
    <property type="entry name" value="InaF-motif"/>
    <property type="match status" value="1"/>
</dbReference>
<dbReference type="EMBL" id="JAHYIQ010000004">
    <property type="protein sequence ID" value="KAK1132485.1"/>
    <property type="molecule type" value="Genomic_DNA"/>
</dbReference>
<keyword evidence="2" id="KW-0472">Membrane</keyword>
<reference evidence="3" key="1">
    <citation type="submission" date="2021-10" db="EMBL/GenBank/DDBJ databases">
        <title>Melipona bicolor Genome sequencing and assembly.</title>
        <authorList>
            <person name="Araujo N.S."/>
            <person name="Arias M.C."/>
        </authorList>
    </citation>
    <scope>NUCLEOTIDE SEQUENCE</scope>
    <source>
        <strain evidence="3">USP_2M_L1-L4_2017</strain>
        <tissue evidence="3">Whole body</tissue>
    </source>
</reference>
<keyword evidence="2" id="KW-1133">Transmembrane helix</keyword>
<evidence type="ECO:0000256" key="1">
    <source>
        <dbReference type="SAM" id="MobiDB-lite"/>
    </source>
</evidence>
<keyword evidence="2" id="KW-0812">Transmembrane</keyword>
<dbReference type="PANTHER" id="PTHR34929:SF1">
    <property type="entry name" value="INAF MOTIF CONTAINING 2"/>
    <property type="match status" value="1"/>
</dbReference>
<comment type="caution">
    <text evidence="3">The sequence shown here is derived from an EMBL/GenBank/DDBJ whole genome shotgun (WGS) entry which is preliminary data.</text>
</comment>